<comment type="caution">
    <text evidence="1">The sequence shown here is derived from an EMBL/GenBank/DDBJ whole genome shotgun (WGS) entry which is preliminary data.</text>
</comment>
<evidence type="ECO:0000313" key="1">
    <source>
        <dbReference type="EMBL" id="KAL1615502.1"/>
    </source>
</evidence>
<organism evidence="1 2">
    <name type="scientific">Neofusicoccum ribis</name>
    <dbReference type="NCBI Taxonomy" id="45134"/>
    <lineage>
        <taxon>Eukaryota</taxon>
        <taxon>Fungi</taxon>
        <taxon>Dikarya</taxon>
        <taxon>Ascomycota</taxon>
        <taxon>Pezizomycotina</taxon>
        <taxon>Dothideomycetes</taxon>
        <taxon>Dothideomycetes incertae sedis</taxon>
        <taxon>Botryosphaeriales</taxon>
        <taxon>Botryosphaeriaceae</taxon>
        <taxon>Neofusicoccum</taxon>
    </lineage>
</organism>
<name>A0ABR3SAM1_9PEZI</name>
<dbReference type="Proteomes" id="UP001521116">
    <property type="component" value="Unassembled WGS sequence"/>
</dbReference>
<evidence type="ECO:0000313" key="2">
    <source>
        <dbReference type="Proteomes" id="UP001521116"/>
    </source>
</evidence>
<accession>A0ABR3SAM1</accession>
<gene>
    <name evidence="1" type="ORF">SLS56_011790</name>
</gene>
<sequence length="517" mass="58801">MVQPDSTLVALFYQTERALHRYIKSGTAPRPPLRAIPPDPAEKIKESKKRTRILLGRLVQLLNDLPVTKQWHGAMLLRQVKRMPNDLESLDILCGRAVIMDLGREIVRIFEDLKAEWVDRQELKDIRDGLFPRPDRNGADTMHRWRKRQAWRKQREGLDPQDRQSVARRMGVDDDAISEEGSIDKDLADQGFDQPGRRTYDAEQFVTQMGDDAMPDILGAYSRACGGPNLSERCRDLTSRELFGKEHSNAWNIRWDIVAAQFPAKDHECDVRYIHTIRIAATAIAAEHRHYMKRMMVMIPSGTEDDTSCKHLFGLLTSSEERKHATAVFVSGYKTLSRFLQLERQIQPVLLPGHLIALDAGDSHANIADREKAANSSPVVVTLLRVIGYASHITWRAIQFEKEAGACTDPNERHKIATADATHLKKLQNDYYNKRHQLRSGLIAAHKKSSRSLPDRVNALQLQILCYTLLLSHVAAIFQRFEGYMLYMKATYGDLIATDSGNDGGDDSENVQFLRED</sequence>
<protein>
    <submittedName>
        <fullName evidence="1">Uncharacterized protein</fullName>
    </submittedName>
</protein>
<dbReference type="EMBL" id="JAJVDC020000310">
    <property type="protein sequence ID" value="KAL1615502.1"/>
    <property type="molecule type" value="Genomic_DNA"/>
</dbReference>
<reference evidence="1 2" key="1">
    <citation type="submission" date="2024-02" db="EMBL/GenBank/DDBJ databases">
        <title>De novo assembly and annotation of 12 fungi associated with fruit tree decline syndrome in Ontario, Canada.</title>
        <authorList>
            <person name="Sulman M."/>
            <person name="Ellouze W."/>
            <person name="Ilyukhin E."/>
        </authorList>
    </citation>
    <scope>NUCLEOTIDE SEQUENCE [LARGE SCALE GENOMIC DNA]</scope>
    <source>
        <strain evidence="1 2">M1-105</strain>
    </source>
</reference>
<proteinExistence type="predicted"/>
<keyword evidence="2" id="KW-1185">Reference proteome</keyword>